<sequence>METTQSDSSTISINGGSAVDGWTEFQFLEKIGNAYIQIFPRLLSVFNPLDANPSIYEVPSITGPFLFIITYALILGFPGIDDRPPFQFLQAVICASLATVV</sequence>
<dbReference type="Proteomes" id="UP001417504">
    <property type="component" value="Unassembled WGS sequence"/>
</dbReference>
<evidence type="ECO:0000313" key="3">
    <source>
        <dbReference type="Proteomes" id="UP001417504"/>
    </source>
</evidence>
<accession>A0AAP0KJG7</accession>
<gene>
    <name evidence="2" type="ORF">Sjap_001182</name>
</gene>
<keyword evidence="1" id="KW-0472">Membrane</keyword>
<keyword evidence="3" id="KW-1185">Reference proteome</keyword>
<dbReference type="EMBL" id="JBBNAE010000001">
    <property type="protein sequence ID" value="KAK9153702.1"/>
    <property type="molecule type" value="Genomic_DNA"/>
</dbReference>
<name>A0AAP0KJG7_9MAGN</name>
<keyword evidence="1" id="KW-0812">Transmembrane</keyword>
<comment type="caution">
    <text evidence="2">The sequence shown here is derived from an EMBL/GenBank/DDBJ whole genome shotgun (WGS) entry which is preliminary data.</text>
</comment>
<reference evidence="2 3" key="1">
    <citation type="submission" date="2024-01" db="EMBL/GenBank/DDBJ databases">
        <title>Genome assemblies of Stephania.</title>
        <authorList>
            <person name="Yang L."/>
        </authorList>
    </citation>
    <scope>NUCLEOTIDE SEQUENCE [LARGE SCALE GENOMIC DNA]</scope>
    <source>
        <strain evidence="2">QJT</strain>
        <tissue evidence="2">Leaf</tissue>
    </source>
</reference>
<feature type="transmembrane region" description="Helical" evidence="1">
    <location>
        <begin position="61"/>
        <end position="80"/>
    </location>
</feature>
<organism evidence="2 3">
    <name type="scientific">Stephania japonica</name>
    <dbReference type="NCBI Taxonomy" id="461633"/>
    <lineage>
        <taxon>Eukaryota</taxon>
        <taxon>Viridiplantae</taxon>
        <taxon>Streptophyta</taxon>
        <taxon>Embryophyta</taxon>
        <taxon>Tracheophyta</taxon>
        <taxon>Spermatophyta</taxon>
        <taxon>Magnoliopsida</taxon>
        <taxon>Ranunculales</taxon>
        <taxon>Menispermaceae</taxon>
        <taxon>Menispermoideae</taxon>
        <taxon>Cissampelideae</taxon>
        <taxon>Stephania</taxon>
    </lineage>
</organism>
<dbReference type="AlphaFoldDB" id="A0AAP0KJG7"/>
<evidence type="ECO:0000313" key="2">
    <source>
        <dbReference type="EMBL" id="KAK9153702.1"/>
    </source>
</evidence>
<evidence type="ECO:0000256" key="1">
    <source>
        <dbReference type="SAM" id="Phobius"/>
    </source>
</evidence>
<keyword evidence="1" id="KW-1133">Transmembrane helix</keyword>
<proteinExistence type="predicted"/>
<protein>
    <submittedName>
        <fullName evidence="2">Uncharacterized protein</fullName>
    </submittedName>
</protein>